<dbReference type="Proteomes" id="UP001305606">
    <property type="component" value="Chromosome"/>
</dbReference>
<proteinExistence type="inferred from homology"/>
<dbReference type="Gene3D" id="3.40.630.30">
    <property type="match status" value="1"/>
</dbReference>
<reference evidence="5 6" key="1">
    <citation type="submission" date="2023-02" db="EMBL/GenBank/DDBJ databases">
        <title>Streptomyces sp. SCA4-21 with antifungal activity against Fusarium oxysporum f. sp. cubense, Streptomyces sp. SCA2-17 with antifungal activity against Fusarium oxysporum f. sp. cubense.</title>
        <authorList>
            <person name="Qi D."/>
        </authorList>
    </citation>
    <scope>NUCLEOTIDE SEQUENCE [LARGE SCALE GENOMIC DNA]</scope>
    <source>
        <strain evidence="5 6">SCA4-21</strain>
    </source>
</reference>
<dbReference type="InterPro" id="IPR000182">
    <property type="entry name" value="GNAT_dom"/>
</dbReference>
<evidence type="ECO:0000256" key="2">
    <source>
        <dbReference type="ARBA" id="ARBA00023315"/>
    </source>
</evidence>
<keyword evidence="1" id="KW-0808">Transferase</keyword>
<dbReference type="EMBL" id="CP117522">
    <property type="protein sequence ID" value="WNE99579.1"/>
    <property type="molecule type" value="Genomic_DNA"/>
</dbReference>
<comment type="similarity">
    <text evidence="3">Belongs to the acetyltransferase family. RimJ subfamily.</text>
</comment>
<dbReference type="InterPro" id="IPR051531">
    <property type="entry name" value="N-acetyltransferase"/>
</dbReference>
<accession>A0ABY9VC88</accession>
<evidence type="ECO:0000259" key="4">
    <source>
        <dbReference type="PROSITE" id="PS51186"/>
    </source>
</evidence>
<dbReference type="PROSITE" id="PS51186">
    <property type="entry name" value="GNAT"/>
    <property type="match status" value="1"/>
</dbReference>
<sequence>MSDIRYVSEGTRAAIRRTRREDGAEFIRRARESVGFHRPWLTLPTTEQAYEYYISQLEREDREGFLVCVRTTGDLAGFININNIVRGAFQCGSIGYGAFPPTAGQGYMSEGLGLVLRYAFGPLGLHRVEVNIQPGNKASIGLVKRHGFRLEGFSPDFLHIEGAWRDHERWAMTSDMLDSGPEPADGPA</sequence>
<keyword evidence="2" id="KW-0012">Acyltransferase</keyword>
<dbReference type="PANTHER" id="PTHR43792">
    <property type="entry name" value="GNAT FAMILY, PUTATIVE (AFU_ORTHOLOGUE AFUA_3G00765)-RELATED-RELATED"/>
    <property type="match status" value="1"/>
</dbReference>
<organism evidence="5 6">
    <name type="scientific">Streptomyces luomodiensis</name>
    <dbReference type="NCBI Taxonomy" id="3026192"/>
    <lineage>
        <taxon>Bacteria</taxon>
        <taxon>Bacillati</taxon>
        <taxon>Actinomycetota</taxon>
        <taxon>Actinomycetes</taxon>
        <taxon>Kitasatosporales</taxon>
        <taxon>Streptomycetaceae</taxon>
        <taxon>Streptomyces</taxon>
    </lineage>
</organism>
<feature type="domain" description="N-acetyltransferase" evidence="4">
    <location>
        <begin position="25"/>
        <end position="171"/>
    </location>
</feature>
<dbReference type="SUPFAM" id="SSF55729">
    <property type="entry name" value="Acyl-CoA N-acyltransferases (Nat)"/>
    <property type="match status" value="1"/>
</dbReference>
<gene>
    <name evidence="5" type="ORF">PS467_31735</name>
</gene>
<evidence type="ECO:0000313" key="5">
    <source>
        <dbReference type="EMBL" id="WNE99579.1"/>
    </source>
</evidence>
<protein>
    <submittedName>
        <fullName evidence="5">GNAT family protein</fullName>
    </submittedName>
</protein>
<evidence type="ECO:0000313" key="6">
    <source>
        <dbReference type="Proteomes" id="UP001305606"/>
    </source>
</evidence>
<dbReference type="PANTHER" id="PTHR43792:SF8">
    <property type="entry name" value="[RIBOSOMAL PROTEIN US5]-ALANINE N-ACETYLTRANSFERASE"/>
    <property type="match status" value="1"/>
</dbReference>
<dbReference type="InterPro" id="IPR016181">
    <property type="entry name" value="Acyl_CoA_acyltransferase"/>
</dbReference>
<dbReference type="RefSeq" id="WP_311038080.1">
    <property type="nucleotide sequence ID" value="NZ_CP117522.1"/>
</dbReference>
<name>A0ABY9VC88_9ACTN</name>
<evidence type="ECO:0000256" key="3">
    <source>
        <dbReference type="ARBA" id="ARBA00038502"/>
    </source>
</evidence>
<keyword evidence="6" id="KW-1185">Reference proteome</keyword>
<dbReference type="Pfam" id="PF13302">
    <property type="entry name" value="Acetyltransf_3"/>
    <property type="match status" value="1"/>
</dbReference>
<evidence type="ECO:0000256" key="1">
    <source>
        <dbReference type="ARBA" id="ARBA00022679"/>
    </source>
</evidence>